<dbReference type="EMBL" id="LHPF02000009">
    <property type="protein sequence ID" value="PSC72838.1"/>
    <property type="molecule type" value="Genomic_DNA"/>
</dbReference>
<dbReference type="InterPro" id="IPR008914">
    <property type="entry name" value="PEBP"/>
</dbReference>
<dbReference type="InterPro" id="IPR035810">
    <property type="entry name" value="PEBP_euk"/>
</dbReference>
<comment type="caution">
    <text evidence="1">The sequence shown here is derived from an EMBL/GenBank/DDBJ whole genome shotgun (WGS) entry which is preliminary data.</text>
</comment>
<dbReference type="STRING" id="554055.A0A2P6VFI7"/>
<dbReference type="CDD" id="cd00866">
    <property type="entry name" value="PEBP_euk"/>
    <property type="match status" value="1"/>
</dbReference>
<sequence>MLAFAARYAAPRIALASPAAVSPHRRSLLASTACLLALSTFSRPVLASATEFSSDMASLEQAKIIPDILDRVSAASQAQLVVEFQGKAVQHGELLTPAATKSAPVARVKGGAEGGLFTILCTDPDPPDPAAPKFREWLHWIVANVPSGGDSTQGQTVTPYRGPSPPIGTHRYVFMLFQQPNQEPLQLSDPSGGDPMARRASFSTRKFAAAHSLGDPVAVTWFNAHK</sequence>
<dbReference type="Gene3D" id="3.90.280.10">
    <property type="entry name" value="PEBP-like"/>
    <property type="match status" value="1"/>
</dbReference>
<dbReference type="PANTHER" id="PTHR11362">
    <property type="entry name" value="PHOSPHATIDYLETHANOLAMINE-BINDING PROTEIN"/>
    <property type="match status" value="1"/>
</dbReference>
<keyword evidence="2" id="KW-1185">Reference proteome</keyword>
<name>A0A2P6VFI7_9CHLO</name>
<accession>A0A2P6VFI7</accession>
<dbReference type="PANTHER" id="PTHR11362:SF82">
    <property type="entry name" value="PHOSPHATIDYLETHANOLAMINE-BINDING PROTEIN 4"/>
    <property type="match status" value="1"/>
</dbReference>
<evidence type="ECO:0000313" key="1">
    <source>
        <dbReference type="EMBL" id="PSC72838.1"/>
    </source>
</evidence>
<dbReference type="AlphaFoldDB" id="A0A2P6VFI7"/>
<dbReference type="SUPFAM" id="SSF49777">
    <property type="entry name" value="PEBP-like"/>
    <property type="match status" value="1"/>
</dbReference>
<proteinExistence type="predicted"/>
<evidence type="ECO:0000313" key="2">
    <source>
        <dbReference type="Proteomes" id="UP000239649"/>
    </source>
</evidence>
<protein>
    <submittedName>
        <fullName evidence="1">MOTHER of FT and TF 1-like isoform A</fullName>
    </submittedName>
</protein>
<dbReference type="InterPro" id="IPR036610">
    <property type="entry name" value="PEBP-like_sf"/>
</dbReference>
<dbReference type="Proteomes" id="UP000239649">
    <property type="component" value="Unassembled WGS sequence"/>
</dbReference>
<dbReference type="OrthoDB" id="2506647at2759"/>
<organism evidence="1 2">
    <name type="scientific">Micractinium conductrix</name>
    <dbReference type="NCBI Taxonomy" id="554055"/>
    <lineage>
        <taxon>Eukaryota</taxon>
        <taxon>Viridiplantae</taxon>
        <taxon>Chlorophyta</taxon>
        <taxon>core chlorophytes</taxon>
        <taxon>Trebouxiophyceae</taxon>
        <taxon>Chlorellales</taxon>
        <taxon>Chlorellaceae</taxon>
        <taxon>Chlorella clade</taxon>
        <taxon>Micractinium</taxon>
    </lineage>
</organism>
<gene>
    <name evidence="1" type="ORF">C2E20_4020</name>
</gene>
<dbReference type="Pfam" id="PF01161">
    <property type="entry name" value="PBP"/>
    <property type="match status" value="1"/>
</dbReference>
<reference evidence="1 2" key="1">
    <citation type="journal article" date="2018" name="Plant J.">
        <title>Genome sequences of Chlorella sorokiniana UTEX 1602 and Micractinium conductrix SAG 241.80: implications to maltose excretion by a green alga.</title>
        <authorList>
            <person name="Arriola M.B."/>
            <person name="Velmurugan N."/>
            <person name="Zhang Y."/>
            <person name="Plunkett M.H."/>
            <person name="Hondzo H."/>
            <person name="Barney B.M."/>
        </authorList>
    </citation>
    <scope>NUCLEOTIDE SEQUENCE [LARGE SCALE GENOMIC DNA]</scope>
    <source>
        <strain evidence="1 2">SAG 241.80</strain>
    </source>
</reference>